<dbReference type="GO" id="GO:0006631">
    <property type="term" value="P:fatty acid metabolic process"/>
    <property type="evidence" value="ECO:0007669"/>
    <property type="project" value="TreeGrafter"/>
</dbReference>
<feature type="domain" description="Acyl-CoA thioester hydrolase/bile acid-CoA amino acid N-acetyltransferase" evidence="2">
    <location>
        <begin position="19"/>
        <end position="82"/>
    </location>
</feature>
<dbReference type="InterPro" id="IPR006862">
    <property type="entry name" value="Thio_Ohase/aa_AcTrfase"/>
</dbReference>
<dbReference type="Gene3D" id="2.60.40.2240">
    <property type="entry name" value="Acyl-CoA thioester hydrolase/BAAT N-terminal domain"/>
    <property type="match status" value="1"/>
</dbReference>
<feature type="compositionally biased region" description="Basic and acidic residues" evidence="1">
    <location>
        <begin position="99"/>
        <end position="111"/>
    </location>
</feature>
<dbReference type="GO" id="GO:0006637">
    <property type="term" value="P:acyl-CoA metabolic process"/>
    <property type="evidence" value="ECO:0007669"/>
    <property type="project" value="TreeGrafter"/>
</dbReference>
<keyword evidence="4" id="KW-1185">Reference proteome</keyword>
<accession>A0A9N7TZG3</accession>
<dbReference type="PANTHER" id="PTHR10824:SF36">
    <property type="entry name" value="ACYL-COA THIOESTERASE 17-RELATED"/>
    <property type="match status" value="1"/>
</dbReference>
<gene>
    <name evidence="3" type="ORF">PLEPLA_LOCUS9668</name>
</gene>
<evidence type="ECO:0000313" key="4">
    <source>
        <dbReference type="Proteomes" id="UP001153269"/>
    </source>
</evidence>
<name>A0A9N7TZG3_PLEPL</name>
<protein>
    <recommendedName>
        <fullName evidence="2">Acyl-CoA thioester hydrolase/bile acid-CoA amino acid N-acetyltransferase domain-containing protein</fullName>
    </recommendedName>
</protein>
<organism evidence="3 4">
    <name type="scientific">Pleuronectes platessa</name>
    <name type="common">European plaice</name>
    <dbReference type="NCBI Taxonomy" id="8262"/>
    <lineage>
        <taxon>Eukaryota</taxon>
        <taxon>Metazoa</taxon>
        <taxon>Chordata</taxon>
        <taxon>Craniata</taxon>
        <taxon>Vertebrata</taxon>
        <taxon>Euteleostomi</taxon>
        <taxon>Actinopterygii</taxon>
        <taxon>Neopterygii</taxon>
        <taxon>Teleostei</taxon>
        <taxon>Neoteleostei</taxon>
        <taxon>Acanthomorphata</taxon>
        <taxon>Carangaria</taxon>
        <taxon>Pleuronectiformes</taxon>
        <taxon>Pleuronectoidei</taxon>
        <taxon>Pleuronectidae</taxon>
        <taxon>Pleuronectes</taxon>
    </lineage>
</organism>
<dbReference type="GO" id="GO:0047617">
    <property type="term" value="F:fatty acyl-CoA hydrolase activity"/>
    <property type="evidence" value="ECO:0007669"/>
    <property type="project" value="TreeGrafter"/>
</dbReference>
<dbReference type="PANTHER" id="PTHR10824">
    <property type="entry name" value="ACYL-COENZYME A THIOESTERASE-RELATED"/>
    <property type="match status" value="1"/>
</dbReference>
<dbReference type="AlphaFoldDB" id="A0A9N7TZG3"/>
<dbReference type="Proteomes" id="UP001153269">
    <property type="component" value="Unassembled WGS sequence"/>
</dbReference>
<sequence length="147" mass="15729">MSQSVPPIVSVAPSRALMDETFTVLVENLPPGSPVTVRALHHSEDRDYWEAYGHYVSCHRGTVSVSDDLSLGGTYTGERSHGSAVEHASRPRKPHGPQVKKEERVHPHAGDHLGPQGTRGRPGPDSSGVGAHRAVVHGSWRPQGGGQ</sequence>
<evidence type="ECO:0000313" key="3">
    <source>
        <dbReference type="EMBL" id="CAB1421780.1"/>
    </source>
</evidence>
<dbReference type="EMBL" id="CADEAL010000546">
    <property type="protein sequence ID" value="CAB1421780.1"/>
    <property type="molecule type" value="Genomic_DNA"/>
</dbReference>
<proteinExistence type="predicted"/>
<comment type="caution">
    <text evidence="3">The sequence shown here is derived from an EMBL/GenBank/DDBJ whole genome shotgun (WGS) entry which is preliminary data.</text>
</comment>
<dbReference type="Pfam" id="PF04775">
    <property type="entry name" value="Bile_Hydr_Trans"/>
    <property type="match status" value="1"/>
</dbReference>
<reference evidence="3" key="1">
    <citation type="submission" date="2020-03" db="EMBL/GenBank/DDBJ databases">
        <authorList>
            <person name="Weist P."/>
        </authorList>
    </citation>
    <scope>NUCLEOTIDE SEQUENCE</scope>
</reference>
<dbReference type="InterPro" id="IPR042490">
    <property type="entry name" value="Thio_Ohase/BAAT_N"/>
</dbReference>
<evidence type="ECO:0000256" key="1">
    <source>
        <dbReference type="SAM" id="MobiDB-lite"/>
    </source>
</evidence>
<evidence type="ECO:0000259" key="2">
    <source>
        <dbReference type="Pfam" id="PF04775"/>
    </source>
</evidence>
<feature type="region of interest" description="Disordered" evidence="1">
    <location>
        <begin position="66"/>
        <end position="147"/>
    </location>
</feature>